<dbReference type="GO" id="GO:0004430">
    <property type="term" value="F:1-phosphatidylinositol 4-kinase activity"/>
    <property type="evidence" value="ECO:0007669"/>
    <property type="project" value="UniProtKB-EC"/>
</dbReference>
<dbReference type="GO" id="GO:0005737">
    <property type="term" value="C:cytoplasm"/>
    <property type="evidence" value="ECO:0007669"/>
    <property type="project" value="TreeGrafter"/>
</dbReference>
<dbReference type="InterPro" id="IPR018936">
    <property type="entry name" value="PI3/4_kinase_CS"/>
</dbReference>
<evidence type="ECO:0000256" key="3">
    <source>
        <dbReference type="ARBA" id="ARBA00022679"/>
    </source>
</evidence>
<feature type="chain" id="PRO_5017962551" description="1-phosphatidylinositol 4-kinase" evidence="5">
    <location>
        <begin position="24"/>
        <end position="581"/>
    </location>
</feature>
<comment type="catalytic activity">
    <reaction evidence="1">
        <text>a 1,2-diacyl-sn-glycero-3-phospho-(1D-myo-inositol) + ATP = a 1,2-diacyl-sn-glycero-3-phospho-(1D-myo-inositol 4-phosphate) + ADP + H(+)</text>
        <dbReference type="Rhea" id="RHEA:19877"/>
        <dbReference type="ChEBI" id="CHEBI:15378"/>
        <dbReference type="ChEBI" id="CHEBI:30616"/>
        <dbReference type="ChEBI" id="CHEBI:57880"/>
        <dbReference type="ChEBI" id="CHEBI:58178"/>
        <dbReference type="ChEBI" id="CHEBI:456216"/>
        <dbReference type="EC" id="2.7.1.67"/>
    </reaction>
</comment>
<accession>A0A3L6L947</accession>
<dbReference type="InterPro" id="IPR036940">
    <property type="entry name" value="PI3/4_kinase_cat_sf"/>
</dbReference>
<keyword evidence="4 7" id="KW-0418">Kinase</keyword>
<evidence type="ECO:0000259" key="6">
    <source>
        <dbReference type="PROSITE" id="PS50290"/>
    </source>
</evidence>
<evidence type="ECO:0000313" key="7">
    <source>
        <dbReference type="EMBL" id="RHW72718.1"/>
    </source>
</evidence>
<evidence type="ECO:0000256" key="4">
    <source>
        <dbReference type="ARBA" id="ARBA00022777"/>
    </source>
</evidence>
<dbReference type="SMART" id="SM00146">
    <property type="entry name" value="PI3Kc"/>
    <property type="match status" value="1"/>
</dbReference>
<dbReference type="InterPro" id="IPR011009">
    <property type="entry name" value="Kinase-like_dom_sf"/>
</dbReference>
<dbReference type="AlphaFoldDB" id="A0A3L6L947"/>
<dbReference type="Pfam" id="PF00454">
    <property type="entry name" value="PI3_PI4_kinase"/>
    <property type="match status" value="1"/>
</dbReference>
<protein>
    <recommendedName>
        <fullName evidence="2">1-phosphatidylinositol 4-kinase</fullName>
        <ecNumber evidence="2">2.7.1.67</ecNumber>
    </recommendedName>
</protein>
<dbReference type="PANTHER" id="PTHR10048">
    <property type="entry name" value="PHOSPHATIDYLINOSITOL KINASE"/>
    <property type="match status" value="1"/>
</dbReference>
<dbReference type="InterPro" id="IPR057754">
    <property type="entry name" value="PI4-kinase_beta/PIK1_cat"/>
</dbReference>
<dbReference type="PANTHER" id="PTHR10048:SF22">
    <property type="entry name" value="PHOSPHATIDYLINOSITOL 4-KINASE BETA"/>
    <property type="match status" value="1"/>
</dbReference>
<proteinExistence type="predicted"/>
<reference evidence="7" key="1">
    <citation type="submission" date="2018-09" db="EMBL/GenBank/DDBJ databases">
        <title>whole genome sequence of T. equiperdum IVM-t1 strain.</title>
        <authorList>
            <person name="Suganuma K."/>
        </authorList>
    </citation>
    <scope>NUCLEOTIDE SEQUENCE [LARGE SCALE GENOMIC DNA]</scope>
    <source>
        <strain evidence="7">IVM-t1</strain>
    </source>
</reference>
<feature type="domain" description="PI3K/PI4K catalytic" evidence="6">
    <location>
        <begin position="296"/>
        <end position="565"/>
    </location>
</feature>
<evidence type="ECO:0000256" key="1">
    <source>
        <dbReference type="ARBA" id="ARBA00001686"/>
    </source>
</evidence>
<evidence type="ECO:0000256" key="5">
    <source>
        <dbReference type="SAM" id="SignalP"/>
    </source>
</evidence>
<dbReference type="Gene3D" id="3.30.1010.10">
    <property type="entry name" value="Phosphatidylinositol 3-kinase Catalytic Subunit, Chain A, domain 4"/>
    <property type="match status" value="1"/>
</dbReference>
<keyword evidence="3" id="KW-0808">Transferase</keyword>
<name>A0A3L6L947_9TRYP</name>
<dbReference type="Proteomes" id="UP000266743">
    <property type="component" value="Chromosome 4"/>
</dbReference>
<organism evidence="7">
    <name type="scientific">Trypanosoma brucei equiperdum</name>
    <dbReference type="NCBI Taxonomy" id="630700"/>
    <lineage>
        <taxon>Eukaryota</taxon>
        <taxon>Discoba</taxon>
        <taxon>Euglenozoa</taxon>
        <taxon>Kinetoplastea</taxon>
        <taxon>Metakinetoplastina</taxon>
        <taxon>Trypanosomatida</taxon>
        <taxon>Trypanosomatidae</taxon>
        <taxon>Trypanosoma</taxon>
    </lineage>
</organism>
<evidence type="ECO:0000256" key="2">
    <source>
        <dbReference type="ARBA" id="ARBA00012169"/>
    </source>
</evidence>
<dbReference type="GO" id="GO:0016020">
    <property type="term" value="C:membrane"/>
    <property type="evidence" value="ECO:0007669"/>
    <property type="project" value="TreeGrafter"/>
</dbReference>
<dbReference type="CDD" id="cd05168">
    <property type="entry name" value="PI4Kc_III_beta"/>
    <property type="match status" value="1"/>
</dbReference>
<gene>
    <name evidence="7" type="ORF">DPX39_040013800</name>
</gene>
<feature type="signal peptide" evidence="5">
    <location>
        <begin position="1"/>
        <end position="23"/>
    </location>
</feature>
<dbReference type="InterPro" id="IPR015433">
    <property type="entry name" value="PI3/4_kinase"/>
</dbReference>
<dbReference type="SUPFAM" id="SSF56112">
    <property type="entry name" value="Protein kinase-like (PK-like)"/>
    <property type="match status" value="1"/>
</dbReference>
<sequence>MSNALFCLHRLLEVLLYIPRGSQDEQIALVQNLHEFPLATIERVFLQISHACITHKGPEVSNRLRRFMHWLAGRSFTLALRLSWTVDSVRDVFSAVGLGGRVKEVHDKIESFAINRKGVADRTNNTDGVEEEIRRKELRLKLFNDERAFLNLITNLSKHLISFTKRDRRQHELKKELDEINKSLRSQSLICPLGCNDDPVKWIVNIVVEDSVVFFSRERAPFLLRCEVIVDSTATVNDPTTSKLRLPNGKFKISAESDELMEEQSLDRRGEDVGGEVTASKSASPDMKLFRKVFGELPEERAARLREKSFFGRHPNWGTATFVVKGGDNLRQEELALQLVDLFNNIWKNAGLTCSLVPYRALAVGVDSGIIECVEGACSIDGIKKSCQMAYLPQFFNEAFGGKGSQRYREAQRNFVETMAGYSIFTYILQVKDRHNGNILIRADGRLVHIDFGFMLVTSPGGVNFESAPFKLSQELLEVMGGVGSSPFNYFKLLFFLGMRAIREKADDIVALVSLMTPYNTLPCFGASPEVAIQQLRSRFRLDLEDEGDFALYIKELIVGSVDNWRTRRYDQFQTLQNGIL</sequence>
<dbReference type="GO" id="GO:0046854">
    <property type="term" value="P:phosphatidylinositol phosphate biosynthetic process"/>
    <property type="evidence" value="ECO:0007669"/>
    <property type="project" value="InterPro"/>
</dbReference>
<dbReference type="FunFam" id="1.10.1070.11:FF:000016">
    <property type="entry name" value="PIK1p Phosphatidylinositol 4-kinase"/>
    <property type="match status" value="1"/>
</dbReference>
<dbReference type="EC" id="2.7.1.67" evidence="2"/>
<dbReference type="EMBL" id="QSBY01000004">
    <property type="protein sequence ID" value="RHW72718.1"/>
    <property type="molecule type" value="Genomic_DNA"/>
</dbReference>
<dbReference type="PROSITE" id="PS00916">
    <property type="entry name" value="PI3_4_KINASE_2"/>
    <property type="match status" value="1"/>
</dbReference>
<dbReference type="Gene3D" id="1.10.1070.11">
    <property type="entry name" value="Phosphatidylinositol 3-/4-kinase, catalytic domain"/>
    <property type="match status" value="1"/>
</dbReference>
<dbReference type="PROSITE" id="PS50290">
    <property type="entry name" value="PI3_4_KINASE_3"/>
    <property type="match status" value="1"/>
</dbReference>
<keyword evidence="5" id="KW-0732">Signal</keyword>
<comment type="caution">
    <text evidence="7">The sequence shown here is derived from an EMBL/GenBank/DDBJ whole genome shotgun (WGS) entry which is preliminary data.</text>
</comment>
<dbReference type="InterPro" id="IPR000403">
    <property type="entry name" value="PI3/4_kinase_cat_dom"/>
</dbReference>
<dbReference type="GO" id="GO:0048015">
    <property type="term" value="P:phosphatidylinositol-mediated signaling"/>
    <property type="evidence" value="ECO:0007669"/>
    <property type="project" value="TreeGrafter"/>
</dbReference>